<comment type="catalytic activity">
    <reaction evidence="3">
        <text>L-glutaminyl-[protein] + H2O = L-glutamyl-[protein] + NH4(+)</text>
        <dbReference type="Rhea" id="RHEA:16441"/>
        <dbReference type="Rhea" id="RHEA-COMP:10207"/>
        <dbReference type="Rhea" id="RHEA-COMP:10208"/>
        <dbReference type="ChEBI" id="CHEBI:15377"/>
        <dbReference type="ChEBI" id="CHEBI:28938"/>
        <dbReference type="ChEBI" id="CHEBI:29973"/>
        <dbReference type="ChEBI" id="CHEBI:30011"/>
        <dbReference type="EC" id="3.5.1.44"/>
    </reaction>
</comment>
<evidence type="ECO:0000256" key="3">
    <source>
        <dbReference type="HAMAP-Rule" id="MF_01440"/>
    </source>
</evidence>
<dbReference type="SUPFAM" id="SSF64438">
    <property type="entry name" value="CNF1/YfiH-like putative cysteine hydrolases"/>
    <property type="match status" value="1"/>
</dbReference>
<dbReference type="GO" id="GO:0050568">
    <property type="term" value="F:protein-glutamine glutaminase activity"/>
    <property type="evidence" value="ECO:0007669"/>
    <property type="project" value="UniProtKB-UniRule"/>
</dbReference>
<dbReference type="InterPro" id="IPR038592">
    <property type="entry name" value="CheD-like_sf"/>
</dbReference>
<gene>
    <name evidence="3" type="primary">cheD</name>
    <name evidence="4" type="ORF">GSUB_09365</name>
</gene>
<evidence type="ECO:0000256" key="1">
    <source>
        <dbReference type="ARBA" id="ARBA00022500"/>
    </source>
</evidence>
<dbReference type="HAMAP" id="MF_01440">
    <property type="entry name" value="CheD"/>
    <property type="match status" value="1"/>
</dbReference>
<sequence>MSDQSIIGRDFISILPGNYHVTDKAECLSTLLGSCVAACLYDPVNQVIGMNHFLLSGTINRYNVPLLLTESARYGIHAMEMLINAMLRLGAERENLRCKAFGGATMFGPHDPAAPGVGQLNCLFIRDFLRKEKIPLVAQDLGGTHGRVIYFMPEDYSVMMRPIKKSRLRDIAHREQRLLQRTRQHQKPANRDGIWD</sequence>
<dbReference type="AlphaFoldDB" id="A0A0B5FH55"/>
<dbReference type="KEGG" id="gsb:GSUB_09365"/>
<dbReference type="OrthoDB" id="9807202at2"/>
<accession>A0A0B5FH55</accession>
<keyword evidence="1 3" id="KW-0145">Chemotaxis</keyword>
<comment type="similarity">
    <text evidence="3">Belongs to the CheD family.</text>
</comment>
<organism evidence="4 5">
    <name type="scientific">Geoalkalibacter subterraneus</name>
    <dbReference type="NCBI Taxonomy" id="483547"/>
    <lineage>
        <taxon>Bacteria</taxon>
        <taxon>Pseudomonadati</taxon>
        <taxon>Thermodesulfobacteriota</taxon>
        <taxon>Desulfuromonadia</taxon>
        <taxon>Desulfuromonadales</taxon>
        <taxon>Geoalkalibacteraceae</taxon>
        <taxon>Geoalkalibacter</taxon>
    </lineage>
</organism>
<name>A0A0B5FH55_9BACT</name>
<keyword evidence="2 3" id="KW-0378">Hydrolase</keyword>
<dbReference type="PANTHER" id="PTHR35147:SF3">
    <property type="entry name" value="CHEMORECEPTOR GLUTAMINE DEAMIDASE CHED 1-RELATED"/>
    <property type="match status" value="1"/>
</dbReference>
<dbReference type="EC" id="3.5.1.44" evidence="3"/>
<dbReference type="RefSeq" id="WP_040200437.1">
    <property type="nucleotide sequence ID" value="NZ_CP010311.1"/>
</dbReference>
<dbReference type="Proteomes" id="UP000035036">
    <property type="component" value="Chromosome"/>
</dbReference>
<protein>
    <recommendedName>
        <fullName evidence="3">Probable chemoreceptor glutamine deamidase CheD</fullName>
        <ecNumber evidence="3">3.5.1.44</ecNumber>
    </recommendedName>
</protein>
<dbReference type="CDD" id="cd16352">
    <property type="entry name" value="CheD"/>
    <property type="match status" value="1"/>
</dbReference>
<dbReference type="Gene3D" id="3.30.1330.200">
    <property type="match status" value="1"/>
</dbReference>
<dbReference type="InterPro" id="IPR011324">
    <property type="entry name" value="Cytotoxic_necrot_fac-like_cat"/>
</dbReference>
<dbReference type="GO" id="GO:0006935">
    <property type="term" value="P:chemotaxis"/>
    <property type="evidence" value="ECO:0007669"/>
    <property type="project" value="UniProtKB-UniRule"/>
</dbReference>
<evidence type="ECO:0000256" key="2">
    <source>
        <dbReference type="ARBA" id="ARBA00022801"/>
    </source>
</evidence>
<dbReference type="EMBL" id="CP010311">
    <property type="protein sequence ID" value="AJF06703.1"/>
    <property type="molecule type" value="Genomic_DNA"/>
</dbReference>
<proteinExistence type="inferred from homology"/>
<dbReference type="HOGENOM" id="CLU_087854_0_0_7"/>
<evidence type="ECO:0000313" key="5">
    <source>
        <dbReference type="Proteomes" id="UP000035036"/>
    </source>
</evidence>
<dbReference type="STRING" id="483547.GSUB_09365"/>
<comment type="function">
    <text evidence="3">Probably deamidates glutamine residues to glutamate on methyl-accepting chemotaxis receptors (MCPs), playing an important role in chemotaxis.</text>
</comment>
<dbReference type="Pfam" id="PF03975">
    <property type="entry name" value="CheD"/>
    <property type="match status" value="1"/>
</dbReference>
<reference evidence="4 5" key="1">
    <citation type="journal article" date="2015" name="Genome Announc.">
        <title>Genomes of Geoalkalibacter ferrihydriticus Z-0531T and Geoalkalibacter subterraneus Red1T, Two Haloalkaliphilic Metal-Reducing Deltaproteobacteria.</title>
        <authorList>
            <person name="Badalamenti J.P."/>
            <person name="Krajmalnik-Brown R."/>
            <person name="Torres C.I."/>
            <person name="Bond D.R."/>
        </authorList>
    </citation>
    <scope>NUCLEOTIDE SEQUENCE [LARGE SCALE GENOMIC DNA]</scope>
    <source>
        <strain evidence="4 5">Red1</strain>
    </source>
</reference>
<keyword evidence="5" id="KW-1185">Reference proteome</keyword>
<dbReference type="PANTHER" id="PTHR35147">
    <property type="entry name" value="CHEMORECEPTOR GLUTAMINE DEAMIDASE CHED-RELATED"/>
    <property type="match status" value="1"/>
</dbReference>
<dbReference type="InterPro" id="IPR005659">
    <property type="entry name" value="Chemorcpt_Glu_NH3ase_CheD"/>
</dbReference>
<evidence type="ECO:0000313" key="4">
    <source>
        <dbReference type="EMBL" id="AJF06703.1"/>
    </source>
</evidence>